<dbReference type="InterPro" id="IPR046855">
    <property type="entry name" value="AceK_kinase"/>
</dbReference>
<dbReference type="PIRSF" id="PIRSF000719">
    <property type="entry name" value="AceK"/>
    <property type="match status" value="1"/>
</dbReference>
<evidence type="ECO:0000313" key="13">
    <source>
        <dbReference type="EMBL" id="MCJ8502092.1"/>
    </source>
</evidence>
<dbReference type="GO" id="GO:0006099">
    <property type="term" value="P:tricarboxylic acid cycle"/>
    <property type="evidence" value="ECO:0007669"/>
    <property type="project" value="UniProtKB-KW"/>
</dbReference>
<dbReference type="GO" id="GO:0006006">
    <property type="term" value="P:glucose metabolic process"/>
    <property type="evidence" value="ECO:0007669"/>
    <property type="project" value="InterPro"/>
</dbReference>
<evidence type="ECO:0000259" key="12">
    <source>
        <dbReference type="Pfam" id="PF20423"/>
    </source>
</evidence>
<dbReference type="GO" id="GO:0005737">
    <property type="term" value="C:cytoplasm"/>
    <property type="evidence" value="ECO:0007669"/>
    <property type="project" value="InterPro"/>
</dbReference>
<dbReference type="GO" id="GO:0006097">
    <property type="term" value="P:glyoxylate cycle"/>
    <property type="evidence" value="ECO:0007669"/>
    <property type="project" value="UniProtKB-KW"/>
</dbReference>
<feature type="domain" description="Isocitrate dehydrogenase kinase/phosphatase (AceK) regulatory" evidence="12">
    <location>
        <begin position="24"/>
        <end position="317"/>
    </location>
</feature>
<evidence type="ECO:0000256" key="7">
    <source>
        <dbReference type="ARBA" id="ARBA00022777"/>
    </source>
</evidence>
<reference evidence="13" key="1">
    <citation type="submission" date="2022-04" db="EMBL/GenBank/DDBJ databases">
        <title>Desulfatitalea alkaliphila sp. nov., a novel anaerobic sulfate-reducing bacterium isolated from terrestrial mud volcano, Taman Peninsula, Russia.</title>
        <authorList>
            <person name="Khomyakova M.A."/>
            <person name="Merkel A.Y."/>
            <person name="Slobodkin A.I."/>
        </authorList>
    </citation>
    <scope>NUCLEOTIDE SEQUENCE</scope>
    <source>
        <strain evidence="13">M08but</strain>
    </source>
</reference>
<dbReference type="GO" id="GO:0008772">
    <property type="term" value="F:[isocitrate dehydrogenase (NADP+)] kinase activity"/>
    <property type="evidence" value="ECO:0007669"/>
    <property type="project" value="UniProtKB-EC"/>
</dbReference>
<dbReference type="InterPro" id="IPR046854">
    <property type="entry name" value="AceK_regulatory"/>
</dbReference>
<evidence type="ECO:0000256" key="3">
    <source>
        <dbReference type="ARBA" id="ARBA00022527"/>
    </source>
</evidence>
<dbReference type="EMBL" id="JALJRB010000020">
    <property type="protein sequence ID" value="MCJ8502092.1"/>
    <property type="molecule type" value="Genomic_DNA"/>
</dbReference>
<keyword evidence="2" id="KW-0963">Cytoplasm</keyword>
<name>A0AA41UL45_9BACT</name>
<keyword evidence="8 13" id="KW-0378">Hydrolase</keyword>
<proteinExistence type="inferred from homology"/>
<protein>
    <submittedName>
        <fullName evidence="13">Bifunctional isocitrate dehydrogenase kinase/phosphatase</fullName>
        <ecNumber evidence="13">2.7.11.5</ecNumber>
        <ecNumber evidence="13">3.1.3.-</ecNumber>
    </submittedName>
</protein>
<dbReference type="RefSeq" id="WP_246912054.1">
    <property type="nucleotide sequence ID" value="NZ_JALJRB010000020.1"/>
</dbReference>
<dbReference type="PANTHER" id="PTHR39559">
    <property type="match status" value="1"/>
</dbReference>
<dbReference type="Pfam" id="PF06315">
    <property type="entry name" value="AceK_kinase"/>
    <property type="match status" value="1"/>
</dbReference>
<keyword evidence="10" id="KW-0904">Protein phosphatase</keyword>
<dbReference type="NCBIfam" id="NF002804">
    <property type="entry name" value="PRK02946.1"/>
    <property type="match status" value="1"/>
</dbReference>
<evidence type="ECO:0000313" key="14">
    <source>
        <dbReference type="Proteomes" id="UP001165427"/>
    </source>
</evidence>
<dbReference type="HAMAP" id="MF_00747">
    <property type="entry name" value="AceK"/>
    <property type="match status" value="1"/>
</dbReference>
<evidence type="ECO:0000259" key="11">
    <source>
        <dbReference type="Pfam" id="PF06315"/>
    </source>
</evidence>
<dbReference type="Proteomes" id="UP001165427">
    <property type="component" value="Unassembled WGS sequence"/>
</dbReference>
<evidence type="ECO:0000256" key="4">
    <source>
        <dbReference type="ARBA" id="ARBA00022532"/>
    </source>
</evidence>
<dbReference type="GO" id="GO:0005524">
    <property type="term" value="F:ATP binding"/>
    <property type="evidence" value="ECO:0007669"/>
    <property type="project" value="UniProtKB-KW"/>
</dbReference>
<evidence type="ECO:0000256" key="1">
    <source>
        <dbReference type="ARBA" id="ARBA00022435"/>
    </source>
</evidence>
<gene>
    <name evidence="13" type="primary">aceK</name>
    <name evidence="13" type="ORF">MRX98_16025</name>
</gene>
<sequence>MPETQGRGHSGADRPAVEALARLQHGFREYEDGFAAITRRAGGRFENRDWSGMRADTIERLDLYPRVVGETVRAVLDRLGSLFQSAAIWRRLKADYAAGLDQRADAELARTFYNSVNRRIMETVGIDPELEFFAADPDDEPLPPTDAICFCMQAPAVTAELIETVLACFEFKTPFARRPTDARLCSERIRLHLAHSPEPDAPVRIEMVRTPFFREMRAYLIGRLRRGNYQVPLVFALANDGPAPGLLVDALLLTTDALRVLFSFSHAYFHVLSQRPRHLVRFLRQLMPTKRIAELYIGLGYNKHGKTELYRDLLAHQEVCGLDRFQFAPGQRGMVMIAFNMPQDDLIYKVIRDRFASPKSATRQQVMEKYDFVFRHDRAGRLVDVQTFENLELETCCLMPDLLAELEAEAQRTVTVHEDRVVLHHVYVERRMVPLDLYLKEADARAAKAAVIEYGKAIKDLARINIFPGDLLIKNFGVTRLGRVVFYDFDELCPLTDCRFRRMPQARGYEDEMAAEPWFAVADNDVFPEEFASFLALPPDLRQVFLHHHGDLLTPDFWQQTQETIRAGILTPILPYSDTERLAGSR</sequence>
<keyword evidence="3" id="KW-0723">Serine/threonine-protein kinase</keyword>
<keyword evidence="7 13" id="KW-0418">Kinase</keyword>
<dbReference type="InterPro" id="IPR010452">
    <property type="entry name" value="Isocitrate_DH_AceK"/>
</dbReference>
<keyword evidence="9" id="KW-0067">ATP-binding</keyword>
<dbReference type="GO" id="GO:0004674">
    <property type="term" value="F:protein serine/threonine kinase activity"/>
    <property type="evidence" value="ECO:0007669"/>
    <property type="project" value="UniProtKB-KW"/>
</dbReference>
<keyword evidence="14" id="KW-1185">Reference proteome</keyword>
<evidence type="ECO:0000256" key="10">
    <source>
        <dbReference type="ARBA" id="ARBA00022912"/>
    </source>
</evidence>
<evidence type="ECO:0000256" key="6">
    <source>
        <dbReference type="ARBA" id="ARBA00022741"/>
    </source>
</evidence>
<comment type="caution">
    <text evidence="13">The sequence shown here is derived from an EMBL/GenBank/DDBJ whole genome shotgun (WGS) entry which is preliminary data.</text>
</comment>
<keyword evidence="6" id="KW-0547">Nucleotide-binding</keyword>
<dbReference type="EC" id="3.1.3.-" evidence="13"/>
<dbReference type="EC" id="2.7.11.5" evidence="13"/>
<dbReference type="Pfam" id="PF20423">
    <property type="entry name" value="AceK_regulatory"/>
    <property type="match status" value="1"/>
</dbReference>
<keyword evidence="5 13" id="KW-0808">Transferase</keyword>
<evidence type="ECO:0000256" key="9">
    <source>
        <dbReference type="ARBA" id="ARBA00022840"/>
    </source>
</evidence>
<dbReference type="GO" id="GO:0016208">
    <property type="term" value="F:AMP binding"/>
    <property type="evidence" value="ECO:0007669"/>
    <property type="project" value="TreeGrafter"/>
</dbReference>
<organism evidence="13 14">
    <name type="scientific">Desulfatitalea alkaliphila</name>
    <dbReference type="NCBI Taxonomy" id="2929485"/>
    <lineage>
        <taxon>Bacteria</taxon>
        <taxon>Pseudomonadati</taxon>
        <taxon>Thermodesulfobacteriota</taxon>
        <taxon>Desulfobacteria</taxon>
        <taxon>Desulfobacterales</taxon>
        <taxon>Desulfosarcinaceae</taxon>
        <taxon>Desulfatitalea</taxon>
    </lineage>
</organism>
<evidence type="ECO:0000256" key="8">
    <source>
        <dbReference type="ARBA" id="ARBA00022801"/>
    </source>
</evidence>
<keyword evidence="4" id="KW-0816">Tricarboxylic acid cycle</keyword>
<evidence type="ECO:0000256" key="2">
    <source>
        <dbReference type="ARBA" id="ARBA00022490"/>
    </source>
</evidence>
<dbReference type="PANTHER" id="PTHR39559:SF1">
    <property type="entry name" value="ISOCITRATE DEHYDROGENASE KINASE_PHOSPHATASE"/>
    <property type="match status" value="1"/>
</dbReference>
<dbReference type="AlphaFoldDB" id="A0AA41UL45"/>
<accession>A0AA41UL45</accession>
<evidence type="ECO:0000256" key="5">
    <source>
        <dbReference type="ARBA" id="ARBA00022679"/>
    </source>
</evidence>
<dbReference type="GO" id="GO:0004721">
    <property type="term" value="F:phosphoprotein phosphatase activity"/>
    <property type="evidence" value="ECO:0007669"/>
    <property type="project" value="UniProtKB-KW"/>
</dbReference>
<keyword evidence="1" id="KW-0329">Glyoxylate bypass</keyword>
<feature type="domain" description="Isocitrate dehydrogenase kinase/phosphatase (AceK) kinase" evidence="11">
    <location>
        <begin position="323"/>
        <end position="577"/>
    </location>
</feature>